<sequence>MYNTRRPHSSLDRQTPDQAYFNAGTDDGGGISKAEIHLEKRPKLFRQTEPPLTAIFEKQCVPSDRETHALLFMSPSFRIRASFSFGATTIIPCRGVSGTPIQNVKFI</sequence>
<accession>A0A822VEI3</accession>
<evidence type="ECO:0000313" key="2">
    <source>
        <dbReference type="Proteomes" id="UP000192074"/>
    </source>
</evidence>
<evidence type="ECO:0000313" key="1">
    <source>
        <dbReference type="EMBL" id="CVI25204.1"/>
    </source>
</evidence>
<name>A0A822VEI3_AGRTU</name>
<dbReference type="Proteomes" id="UP000192074">
    <property type="component" value="Unassembled WGS sequence"/>
</dbReference>
<protein>
    <submittedName>
        <fullName evidence="1">Uncharacterized protein</fullName>
    </submittedName>
</protein>
<organism evidence="1 2">
    <name type="scientific">Agrobacterium tumefaciens str. B6</name>
    <dbReference type="NCBI Taxonomy" id="1183423"/>
    <lineage>
        <taxon>Bacteria</taxon>
        <taxon>Pseudomonadati</taxon>
        <taxon>Pseudomonadota</taxon>
        <taxon>Alphaproteobacteria</taxon>
        <taxon>Hyphomicrobiales</taxon>
        <taxon>Rhizobiaceae</taxon>
        <taxon>Rhizobium/Agrobacterium group</taxon>
        <taxon>Agrobacterium</taxon>
        <taxon>Agrobacterium tumefaciens complex</taxon>
    </lineage>
</organism>
<dbReference type="EMBL" id="FCNL01000042">
    <property type="protein sequence ID" value="CVI25204.1"/>
    <property type="molecule type" value="Genomic_DNA"/>
</dbReference>
<reference evidence="1 2" key="1">
    <citation type="submission" date="2016-01" db="EMBL/GenBank/DDBJ databases">
        <authorList>
            <person name="Regsiter A."/>
            <person name="william w."/>
        </authorList>
    </citation>
    <scope>NUCLEOTIDE SEQUENCE [LARGE SCALE GENOMIC DNA]</scope>
    <source>
        <strain evidence="1 2">B6</strain>
    </source>
</reference>
<proteinExistence type="predicted"/>
<comment type="caution">
    <text evidence="1">The sequence shown here is derived from an EMBL/GenBank/DDBJ whole genome shotgun (WGS) entry which is preliminary data.</text>
</comment>
<gene>
    <name evidence="1" type="ORF">AGR4A_pAt30019</name>
</gene>
<dbReference type="AlphaFoldDB" id="A0A822VEI3"/>